<keyword evidence="2" id="KW-0472">Membrane</keyword>
<dbReference type="AlphaFoldDB" id="A0A158CDU9"/>
<name>A0A158CDU9_9BURK</name>
<accession>A0A158CDU9</accession>
<comment type="caution">
    <text evidence="3">The sequence shown here is derived from an EMBL/GenBank/DDBJ whole genome shotgun (WGS) entry which is preliminary data.</text>
</comment>
<keyword evidence="4" id="KW-1185">Reference proteome</keyword>
<proteinExistence type="predicted"/>
<gene>
    <name evidence="3" type="ORF">AWB79_05200</name>
</gene>
<evidence type="ECO:0000313" key="4">
    <source>
        <dbReference type="Proteomes" id="UP000054851"/>
    </source>
</evidence>
<sequence length="68" mass="7435">MSWLNLIGTITVGAVMVLALVAVFEIVFRTPREKRLPEGHSKKSEPATARTHGPTRGQEFKGSNSGDR</sequence>
<evidence type="ECO:0000313" key="3">
    <source>
        <dbReference type="EMBL" id="SAK80515.1"/>
    </source>
</evidence>
<feature type="transmembrane region" description="Helical" evidence="2">
    <location>
        <begin position="6"/>
        <end position="28"/>
    </location>
</feature>
<evidence type="ECO:0000256" key="2">
    <source>
        <dbReference type="SAM" id="Phobius"/>
    </source>
</evidence>
<keyword evidence="2" id="KW-1133">Transmembrane helix</keyword>
<dbReference type="Proteomes" id="UP000054851">
    <property type="component" value="Unassembled WGS sequence"/>
</dbReference>
<dbReference type="EMBL" id="FCOA02000021">
    <property type="protein sequence ID" value="SAK80515.1"/>
    <property type="molecule type" value="Genomic_DNA"/>
</dbReference>
<feature type="region of interest" description="Disordered" evidence="1">
    <location>
        <begin position="34"/>
        <end position="68"/>
    </location>
</feature>
<dbReference type="RefSeq" id="WP_061170279.1">
    <property type="nucleotide sequence ID" value="NZ_FCOA02000021.1"/>
</dbReference>
<feature type="compositionally biased region" description="Basic and acidic residues" evidence="1">
    <location>
        <begin position="34"/>
        <end position="45"/>
    </location>
</feature>
<reference evidence="3" key="1">
    <citation type="submission" date="2016-01" db="EMBL/GenBank/DDBJ databases">
        <authorList>
            <person name="Peeters C."/>
        </authorList>
    </citation>
    <scope>NUCLEOTIDE SEQUENCE</scope>
    <source>
        <strain evidence="3">LMG 29322</strain>
    </source>
</reference>
<organism evidence="3 4">
    <name type="scientific">Caballeronia hypogeia</name>
    <dbReference type="NCBI Taxonomy" id="1777140"/>
    <lineage>
        <taxon>Bacteria</taxon>
        <taxon>Pseudomonadati</taxon>
        <taxon>Pseudomonadota</taxon>
        <taxon>Betaproteobacteria</taxon>
        <taxon>Burkholderiales</taxon>
        <taxon>Burkholderiaceae</taxon>
        <taxon>Caballeronia</taxon>
    </lineage>
</organism>
<evidence type="ECO:0000256" key="1">
    <source>
        <dbReference type="SAM" id="MobiDB-lite"/>
    </source>
</evidence>
<protein>
    <submittedName>
        <fullName evidence="3">Uncharacterized protein</fullName>
    </submittedName>
</protein>
<keyword evidence="2" id="KW-0812">Transmembrane</keyword>